<accession>A0A5B7CVH1</accession>
<name>A0A5B7CVH1_PORTR</name>
<dbReference type="OrthoDB" id="6352970at2759"/>
<gene>
    <name evidence="2" type="ORF">E2C01_005576</name>
</gene>
<evidence type="ECO:0000313" key="3">
    <source>
        <dbReference type="Proteomes" id="UP000324222"/>
    </source>
</evidence>
<dbReference type="Proteomes" id="UP000324222">
    <property type="component" value="Unassembled WGS sequence"/>
</dbReference>
<proteinExistence type="predicted"/>
<evidence type="ECO:0000256" key="1">
    <source>
        <dbReference type="SAM" id="SignalP"/>
    </source>
</evidence>
<keyword evidence="1" id="KW-0732">Signal</keyword>
<sequence length="164" mass="18115">MPLLPVRWGVLTVMVVEGIVVEGMGTTTTLAAPNAPHSTLCPNVTTNQLDFVNNTDGCVTSAYKHSEPQENNRTKLKSIHYHDIFCINRLCPARLTSHLYNEGGGCVVPNDFLEGLMKKNAPYIFCGRFIGNNYEEMALTAVPVSYNSDLENALYNKYGNIPCQ</sequence>
<dbReference type="AlphaFoldDB" id="A0A5B7CVH1"/>
<evidence type="ECO:0000313" key="2">
    <source>
        <dbReference type="EMBL" id="MPC12861.1"/>
    </source>
</evidence>
<dbReference type="EMBL" id="VSRR010000242">
    <property type="protein sequence ID" value="MPC12861.1"/>
    <property type="molecule type" value="Genomic_DNA"/>
</dbReference>
<keyword evidence="3" id="KW-1185">Reference proteome</keyword>
<comment type="caution">
    <text evidence="2">The sequence shown here is derived from an EMBL/GenBank/DDBJ whole genome shotgun (WGS) entry which is preliminary data.</text>
</comment>
<reference evidence="2 3" key="1">
    <citation type="submission" date="2019-05" db="EMBL/GenBank/DDBJ databases">
        <title>Another draft genome of Portunus trituberculatus and its Hox gene families provides insights of decapod evolution.</title>
        <authorList>
            <person name="Jeong J.-H."/>
            <person name="Song I."/>
            <person name="Kim S."/>
            <person name="Choi T."/>
            <person name="Kim D."/>
            <person name="Ryu S."/>
            <person name="Kim W."/>
        </authorList>
    </citation>
    <scope>NUCLEOTIDE SEQUENCE [LARGE SCALE GENOMIC DNA]</scope>
    <source>
        <tissue evidence="2">Muscle</tissue>
    </source>
</reference>
<organism evidence="2 3">
    <name type="scientific">Portunus trituberculatus</name>
    <name type="common">Swimming crab</name>
    <name type="synonym">Neptunus trituberculatus</name>
    <dbReference type="NCBI Taxonomy" id="210409"/>
    <lineage>
        <taxon>Eukaryota</taxon>
        <taxon>Metazoa</taxon>
        <taxon>Ecdysozoa</taxon>
        <taxon>Arthropoda</taxon>
        <taxon>Crustacea</taxon>
        <taxon>Multicrustacea</taxon>
        <taxon>Malacostraca</taxon>
        <taxon>Eumalacostraca</taxon>
        <taxon>Eucarida</taxon>
        <taxon>Decapoda</taxon>
        <taxon>Pleocyemata</taxon>
        <taxon>Brachyura</taxon>
        <taxon>Eubrachyura</taxon>
        <taxon>Portunoidea</taxon>
        <taxon>Portunidae</taxon>
        <taxon>Portuninae</taxon>
        <taxon>Portunus</taxon>
    </lineage>
</organism>
<feature type="signal peptide" evidence="1">
    <location>
        <begin position="1"/>
        <end position="18"/>
    </location>
</feature>
<feature type="chain" id="PRO_5022993278" evidence="1">
    <location>
        <begin position="19"/>
        <end position="164"/>
    </location>
</feature>
<protein>
    <submittedName>
        <fullName evidence="2">Uncharacterized protein</fullName>
    </submittedName>
</protein>